<dbReference type="Gene3D" id="3.40.1190.10">
    <property type="entry name" value="Mur-like, catalytic domain"/>
    <property type="match status" value="1"/>
</dbReference>
<name>A0ABT1SBJ1_9FIRM</name>
<dbReference type="InterPro" id="IPR036565">
    <property type="entry name" value="Mur-like_cat_sf"/>
</dbReference>
<evidence type="ECO:0000256" key="14">
    <source>
        <dbReference type="ARBA" id="ARBA00030398"/>
    </source>
</evidence>
<evidence type="ECO:0000259" key="19">
    <source>
        <dbReference type="Pfam" id="PF02875"/>
    </source>
</evidence>
<protein>
    <recommendedName>
        <fullName evidence="6 17">UDP-N-acetylmuramoylalanine--D-glutamate ligase</fullName>
        <ecNumber evidence="5 17">6.3.2.9</ecNumber>
    </recommendedName>
    <alternativeName>
        <fullName evidence="15 17">D-glutamic acid-adding enzyme</fullName>
    </alternativeName>
    <alternativeName>
        <fullName evidence="14 17">UDP-N-acetylmuramoyl-L-alanyl-D-glutamate synthetase</fullName>
    </alternativeName>
</protein>
<keyword evidence="7 17" id="KW-0963">Cytoplasm</keyword>
<keyword evidence="12 17" id="KW-0573">Peptidoglycan synthesis</keyword>
<proteinExistence type="inferred from homology"/>
<evidence type="ECO:0000256" key="16">
    <source>
        <dbReference type="ARBA" id="ARBA00047632"/>
    </source>
</evidence>
<dbReference type="InterPro" id="IPR013221">
    <property type="entry name" value="Mur_ligase_cen"/>
</dbReference>
<keyword evidence="11 17" id="KW-0133">Cell shape</keyword>
<dbReference type="SUPFAM" id="SSF53244">
    <property type="entry name" value="MurD-like peptide ligases, peptide-binding domain"/>
    <property type="match status" value="1"/>
</dbReference>
<evidence type="ECO:0000313" key="21">
    <source>
        <dbReference type="EMBL" id="MCQ4923848.1"/>
    </source>
</evidence>
<evidence type="ECO:0000256" key="18">
    <source>
        <dbReference type="RuleBase" id="RU003664"/>
    </source>
</evidence>
<evidence type="ECO:0000256" key="11">
    <source>
        <dbReference type="ARBA" id="ARBA00022960"/>
    </source>
</evidence>
<comment type="function">
    <text evidence="1 17 18">Cell wall formation. Catalyzes the addition of glutamate to the nucleotide precursor UDP-N-acetylmuramoyl-L-alanine (UMA).</text>
</comment>
<dbReference type="PANTHER" id="PTHR43692:SF1">
    <property type="entry name" value="UDP-N-ACETYLMURAMOYLALANINE--D-GLUTAMATE LIGASE"/>
    <property type="match status" value="1"/>
</dbReference>
<evidence type="ECO:0000256" key="6">
    <source>
        <dbReference type="ARBA" id="ARBA00015655"/>
    </source>
</evidence>
<dbReference type="InterPro" id="IPR004101">
    <property type="entry name" value="Mur_ligase_C"/>
</dbReference>
<gene>
    <name evidence="17 21" type="primary">murD</name>
    <name evidence="21" type="ORF">NE686_12170</name>
</gene>
<dbReference type="Proteomes" id="UP001524478">
    <property type="component" value="Unassembled WGS sequence"/>
</dbReference>
<comment type="pathway">
    <text evidence="3 17 18">Cell wall biogenesis; peptidoglycan biosynthesis.</text>
</comment>
<comment type="similarity">
    <text evidence="4 17">Belongs to the MurCDEF family.</text>
</comment>
<dbReference type="Pfam" id="PF02875">
    <property type="entry name" value="Mur_ligase_C"/>
    <property type="match status" value="1"/>
</dbReference>
<evidence type="ECO:0000256" key="9">
    <source>
        <dbReference type="ARBA" id="ARBA00022741"/>
    </source>
</evidence>
<accession>A0ABT1SBJ1</accession>
<dbReference type="GO" id="GO:0008764">
    <property type="term" value="F:UDP-N-acetylmuramoylalanine-D-glutamate ligase activity"/>
    <property type="evidence" value="ECO:0007669"/>
    <property type="project" value="UniProtKB-EC"/>
</dbReference>
<keyword evidence="9 17" id="KW-0547">Nucleotide-binding</keyword>
<evidence type="ECO:0000256" key="1">
    <source>
        <dbReference type="ARBA" id="ARBA00002734"/>
    </source>
</evidence>
<reference evidence="21 22" key="1">
    <citation type="submission" date="2022-06" db="EMBL/GenBank/DDBJ databases">
        <title>Isolation of gut microbiota from human fecal samples.</title>
        <authorList>
            <person name="Pamer E.G."/>
            <person name="Barat B."/>
            <person name="Waligurski E."/>
            <person name="Medina S."/>
            <person name="Paddock L."/>
            <person name="Mostad J."/>
        </authorList>
    </citation>
    <scope>NUCLEOTIDE SEQUENCE [LARGE SCALE GENOMIC DNA]</scope>
    <source>
        <strain evidence="21 22">DFI.7.95</strain>
    </source>
</reference>
<evidence type="ECO:0000256" key="13">
    <source>
        <dbReference type="ARBA" id="ARBA00023316"/>
    </source>
</evidence>
<evidence type="ECO:0000256" key="12">
    <source>
        <dbReference type="ARBA" id="ARBA00022984"/>
    </source>
</evidence>
<dbReference type="SUPFAM" id="SSF53623">
    <property type="entry name" value="MurD-like peptide ligases, catalytic domain"/>
    <property type="match status" value="1"/>
</dbReference>
<dbReference type="NCBIfam" id="TIGR01087">
    <property type="entry name" value="murD"/>
    <property type="match status" value="1"/>
</dbReference>
<dbReference type="Pfam" id="PF21799">
    <property type="entry name" value="MurD-like_N"/>
    <property type="match status" value="1"/>
</dbReference>
<dbReference type="HAMAP" id="MF_00639">
    <property type="entry name" value="MurD"/>
    <property type="match status" value="1"/>
</dbReference>
<keyword evidence="13 17" id="KW-0961">Cell wall biogenesis/degradation</keyword>
<comment type="caution">
    <text evidence="21">The sequence shown here is derived from an EMBL/GenBank/DDBJ whole genome shotgun (WGS) entry which is preliminary data.</text>
</comment>
<dbReference type="EMBL" id="JANGAC010000008">
    <property type="protein sequence ID" value="MCQ4923848.1"/>
    <property type="molecule type" value="Genomic_DNA"/>
</dbReference>
<comment type="catalytic activity">
    <reaction evidence="16 17 18">
        <text>UDP-N-acetyl-alpha-D-muramoyl-L-alanine + D-glutamate + ATP = UDP-N-acetyl-alpha-D-muramoyl-L-alanyl-D-glutamate + ADP + phosphate + H(+)</text>
        <dbReference type="Rhea" id="RHEA:16429"/>
        <dbReference type="ChEBI" id="CHEBI:15378"/>
        <dbReference type="ChEBI" id="CHEBI:29986"/>
        <dbReference type="ChEBI" id="CHEBI:30616"/>
        <dbReference type="ChEBI" id="CHEBI:43474"/>
        <dbReference type="ChEBI" id="CHEBI:83898"/>
        <dbReference type="ChEBI" id="CHEBI:83900"/>
        <dbReference type="ChEBI" id="CHEBI:456216"/>
        <dbReference type="EC" id="6.3.2.9"/>
    </reaction>
</comment>
<evidence type="ECO:0000256" key="4">
    <source>
        <dbReference type="ARBA" id="ARBA00010416"/>
    </source>
</evidence>
<evidence type="ECO:0000256" key="3">
    <source>
        <dbReference type="ARBA" id="ARBA00004752"/>
    </source>
</evidence>
<dbReference type="InterPro" id="IPR036615">
    <property type="entry name" value="Mur_ligase_C_dom_sf"/>
</dbReference>
<feature type="domain" description="Mur ligase C-terminal" evidence="19">
    <location>
        <begin position="309"/>
        <end position="423"/>
    </location>
</feature>
<keyword evidence="10 17" id="KW-0067">ATP-binding</keyword>
<dbReference type="Gene3D" id="3.40.50.720">
    <property type="entry name" value="NAD(P)-binding Rossmann-like Domain"/>
    <property type="match status" value="1"/>
</dbReference>
<keyword evidence="17 18" id="KW-0132">Cell division</keyword>
<evidence type="ECO:0000256" key="15">
    <source>
        <dbReference type="ARBA" id="ARBA00032324"/>
    </source>
</evidence>
<sequence>MYLKNKRVLVLGLGVSGLSTVKALHKLGANIVVSDSKTKEELKDFFDNTKDIYVEKHLNTNDIPLEDIDLIVKSPGIPPTAPILLKAQLRNIEITTDIELAYRISPTDRIITITGTNGKTTTTALIGEIFKKANYNTYVAGNIGVGILWNMVNAEKEDVFVIEASSFQLENTVYFKPRVSLITNITPDHLNWHGSLDNYISAKKKVFKNQDKSDYTVLNYDDKTLREMEEEVNSNIIWFSVNHKLDSGVYIDGDYVVIKDGETIIKVLSHKDLKIILENALGSIAVGWAMDIDIEIIAKVLSEFKGLEHRIEYVETIDEMSFYNDSKGTNPDSTIKAIEALNSPIILIAGGYDKGSEFDELILSFNGKIKDLILLGATKERIKETALNHGFNKIHLVENMKEAVELAYNLGEEKDNILLSPACASWDMYSNFEERGQDFKDAVYGLKED</sequence>
<keyword evidence="22" id="KW-1185">Reference proteome</keyword>
<comment type="subcellular location">
    <subcellularLocation>
        <location evidence="2 17 18">Cytoplasm</location>
    </subcellularLocation>
</comment>
<keyword evidence="17 18" id="KW-0131">Cell cycle</keyword>
<dbReference type="PANTHER" id="PTHR43692">
    <property type="entry name" value="UDP-N-ACETYLMURAMOYLALANINE--D-GLUTAMATE LIGASE"/>
    <property type="match status" value="1"/>
</dbReference>
<keyword evidence="8 17" id="KW-0436">Ligase</keyword>
<evidence type="ECO:0000313" key="22">
    <source>
        <dbReference type="Proteomes" id="UP001524478"/>
    </source>
</evidence>
<feature type="binding site" evidence="17">
    <location>
        <begin position="115"/>
        <end position="121"/>
    </location>
    <ligand>
        <name>ATP</name>
        <dbReference type="ChEBI" id="CHEBI:30616"/>
    </ligand>
</feature>
<dbReference type="EC" id="6.3.2.9" evidence="5 17"/>
<feature type="domain" description="Mur ligase central" evidence="20">
    <location>
        <begin position="113"/>
        <end position="263"/>
    </location>
</feature>
<organism evidence="21 22">
    <name type="scientific">Tissierella carlieri</name>
    <dbReference type="NCBI Taxonomy" id="689904"/>
    <lineage>
        <taxon>Bacteria</taxon>
        <taxon>Bacillati</taxon>
        <taxon>Bacillota</taxon>
        <taxon>Tissierellia</taxon>
        <taxon>Tissierellales</taxon>
        <taxon>Tissierellaceae</taxon>
        <taxon>Tissierella</taxon>
    </lineage>
</organism>
<evidence type="ECO:0000256" key="2">
    <source>
        <dbReference type="ARBA" id="ARBA00004496"/>
    </source>
</evidence>
<dbReference type="RefSeq" id="WP_256311709.1">
    <property type="nucleotide sequence ID" value="NZ_JANGAC010000008.1"/>
</dbReference>
<evidence type="ECO:0000256" key="8">
    <source>
        <dbReference type="ARBA" id="ARBA00022598"/>
    </source>
</evidence>
<dbReference type="Gene3D" id="3.90.190.20">
    <property type="entry name" value="Mur ligase, C-terminal domain"/>
    <property type="match status" value="1"/>
</dbReference>
<evidence type="ECO:0000256" key="5">
    <source>
        <dbReference type="ARBA" id="ARBA00012212"/>
    </source>
</evidence>
<evidence type="ECO:0000256" key="17">
    <source>
        <dbReference type="HAMAP-Rule" id="MF_00639"/>
    </source>
</evidence>
<evidence type="ECO:0000256" key="10">
    <source>
        <dbReference type="ARBA" id="ARBA00022840"/>
    </source>
</evidence>
<dbReference type="Pfam" id="PF08245">
    <property type="entry name" value="Mur_ligase_M"/>
    <property type="match status" value="1"/>
</dbReference>
<evidence type="ECO:0000256" key="7">
    <source>
        <dbReference type="ARBA" id="ARBA00022490"/>
    </source>
</evidence>
<dbReference type="SUPFAM" id="SSF51984">
    <property type="entry name" value="MurCD N-terminal domain"/>
    <property type="match status" value="1"/>
</dbReference>
<dbReference type="InterPro" id="IPR005762">
    <property type="entry name" value="MurD"/>
</dbReference>
<evidence type="ECO:0000259" key="20">
    <source>
        <dbReference type="Pfam" id="PF08245"/>
    </source>
</evidence>